<keyword evidence="1" id="KW-1133">Transmembrane helix</keyword>
<reference evidence="2" key="1">
    <citation type="submission" date="2016-10" db="EMBL/GenBank/DDBJ databases">
        <title>Sequence of Gallionella enrichment culture.</title>
        <authorList>
            <person name="Poehlein A."/>
            <person name="Muehling M."/>
            <person name="Daniel R."/>
        </authorList>
    </citation>
    <scope>NUCLEOTIDE SEQUENCE</scope>
</reference>
<feature type="transmembrane region" description="Helical" evidence="1">
    <location>
        <begin position="43"/>
        <end position="64"/>
    </location>
</feature>
<evidence type="ECO:0000256" key="1">
    <source>
        <dbReference type="SAM" id="Phobius"/>
    </source>
</evidence>
<sequence length="126" mass="13133">MGSSGQNLVAAVLYLALFGTPLVIGFGFYALGLSARLGSVRNAMLIALVTLILAASPLVLGPSLRQSGVGKMFDAVNPFSAALNAFDSIVIDSDPFSMQITRLGVVMIWLAATAAFARVSAKQLQE</sequence>
<feature type="transmembrane region" description="Helical" evidence="1">
    <location>
        <begin position="12"/>
        <end position="31"/>
    </location>
</feature>
<dbReference type="AlphaFoldDB" id="A0A1J5R1R9"/>
<proteinExistence type="predicted"/>
<feature type="transmembrane region" description="Helical" evidence="1">
    <location>
        <begin position="100"/>
        <end position="121"/>
    </location>
</feature>
<gene>
    <name evidence="2" type="ORF">GALL_322350</name>
</gene>
<name>A0A1J5R1R9_9ZZZZ</name>
<keyword evidence="1" id="KW-0472">Membrane</keyword>
<accession>A0A1J5R1R9</accession>
<protein>
    <recommendedName>
        <fullName evidence="3">ABC-2 type transporter</fullName>
    </recommendedName>
</protein>
<organism evidence="2">
    <name type="scientific">mine drainage metagenome</name>
    <dbReference type="NCBI Taxonomy" id="410659"/>
    <lineage>
        <taxon>unclassified sequences</taxon>
        <taxon>metagenomes</taxon>
        <taxon>ecological metagenomes</taxon>
    </lineage>
</organism>
<evidence type="ECO:0000313" key="2">
    <source>
        <dbReference type="EMBL" id="OIQ85900.1"/>
    </source>
</evidence>
<keyword evidence="1" id="KW-0812">Transmembrane</keyword>
<evidence type="ECO:0008006" key="3">
    <source>
        <dbReference type="Google" id="ProtNLM"/>
    </source>
</evidence>
<dbReference type="EMBL" id="MLJW01000512">
    <property type="protein sequence ID" value="OIQ85900.1"/>
    <property type="molecule type" value="Genomic_DNA"/>
</dbReference>
<comment type="caution">
    <text evidence="2">The sequence shown here is derived from an EMBL/GenBank/DDBJ whole genome shotgun (WGS) entry which is preliminary data.</text>
</comment>